<gene>
    <name evidence="2" type="ORF">PVK06_019711</name>
</gene>
<keyword evidence="3" id="KW-1185">Reference proteome</keyword>
<comment type="caution">
    <text evidence="2">The sequence shown here is derived from an EMBL/GenBank/DDBJ whole genome shotgun (WGS) entry which is preliminary data.</text>
</comment>
<evidence type="ECO:0000256" key="1">
    <source>
        <dbReference type="SAM" id="SignalP"/>
    </source>
</evidence>
<evidence type="ECO:0000313" key="3">
    <source>
        <dbReference type="Proteomes" id="UP001358586"/>
    </source>
</evidence>
<accession>A0ABR0PKJ1</accession>
<dbReference type="EMBL" id="JARKNE010000006">
    <property type="protein sequence ID" value="KAK5824922.1"/>
    <property type="molecule type" value="Genomic_DNA"/>
</dbReference>
<proteinExistence type="predicted"/>
<feature type="chain" id="PRO_5045829830" evidence="1">
    <location>
        <begin position="18"/>
        <end position="76"/>
    </location>
</feature>
<reference evidence="2 3" key="1">
    <citation type="submission" date="2023-03" db="EMBL/GenBank/DDBJ databases">
        <title>WGS of Gossypium arboreum.</title>
        <authorList>
            <person name="Yu D."/>
        </authorList>
    </citation>
    <scope>NUCLEOTIDE SEQUENCE [LARGE SCALE GENOMIC DNA]</scope>
    <source>
        <tissue evidence="2">Leaf</tissue>
    </source>
</reference>
<feature type="signal peptide" evidence="1">
    <location>
        <begin position="1"/>
        <end position="17"/>
    </location>
</feature>
<keyword evidence="1" id="KW-0732">Signal</keyword>
<name>A0ABR0PKJ1_GOSAR</name>
<organism evidence="2 3">
    <name type="scientific">Gossypium arboreum</name>
    <name type="common">Tree cotton</name>
    <name type="synonym">Gossypium nanking</name>
    <dbReference type="NCBI Taxonomy" id="29729"/>
    <lineage>
        <taxon>Eukaryota</taxon>
        <taxon>Viridiplantae</taxon>
        <taxon>Streptophyta</taxon>
        <taxon>Embryophyta</taxon>
        <taxon>Tracheophyta</taxon>
        <taxon>Spermatophyta</taxon>
        <taxon>Magnoliopsida</taxon>
        <taxon>eudicotyledons</taxon>
        <taxon>Gunneridae</taxon>
        <taxon>Pentapetalae</taxon>
        <taxon>rosids</taxon>
        <taxon>malvids</taxon>
        <taxon>Malvales</taxon>
        <taxon>Malvaceae</taxon>
        <taxon>Malvoideae</taxon>
        <taxon>Gossypium</taxon>
    </lineage>
</organism>
<evidence type="ECO:0000313" key="2">
    <source>
        <dbReference type="EMBL" id="KAK5824922.1"/>
    </source>
</evidence>
<sequence>MDFLMLILYLLWDHELCFKHQPNMCFGSSIMLCWAATPLTELDLTDIALADLCDLLGKAEEAPIFTRTRIIRVLSL</sequence>
<dbReference type="Proteomes" id="UP001358586">
    <property type="component" value="Chromosome 6"/>
</dbReference>
<protein>
    <submittedName>
        <fullName evidence="2">Uncharacterized protein</fullName>
    </submittedName>
</protein>